<evidence type="ECO:0000313" key="4">
    <source>
        <dbReference type="Proteomes" id="UP000295146"/>
    </source>
</evidence>
<evidence type="ECO:0000256" key="1">
    <source>
        <dbReference type="SAM" id="MobiDB-lite"/>
    </source>
</evidence>
<evidence type="ECO:0000256" key="2">
    <source>
        <dbReference type="SAM" id="SignalP"/>
    </source>
</evidence>
<sequence>MRGTRSGPFRVIRFLVAGLCLLLAMAGLSYAAQPAKPGISLGVTPAGQSVTRGQTATYTASVTSTGGFTGAVSFEATGGPGSGSASFSPSSVTLSSGRTATTTLSVRTSSTTPTGSVTLTVQGRGAKVSATVTAGLVVNAPIASSLSMTATPASITQSPGATAVFAVQLNRTNLPGPVTLAVIGVLPLGAKATYTPDPVTGNSSALQITTPATAADGNYSLYLTAIGKDPAGVLRFANVTVTLVVQRNGKDFAISGNLSGQLAPGVSRPLDLMLTNPNKKPISVTNLTVALTSVTRTQYAVAHNLPCGPADYRITQYAGTYPLTVPGDASAALSGLHVPQSAWPQVAMLNTASNQDGCKGATLKLTYSGSGSGS</sequence>
<dbReference type="OrthoDB" id="4927814at2"/>
<comment type="caution">
    <text evidence="3">The sequence shown here is derived from an EMBL/GenBank/DDBJ whole genome shotgun (WGS) entry which is preliminary data.</text>
</comment>
<gene>
    <name evidence="3" type="ORF">EV653_6794</name>
</gene>
<keyword evidence="2" id="KW-0732">Signal</keyword>
<feature type="chain" id="PRO_5020489541" description="Ig-like domain-containing protein" evidence="2">
    <location>
        <begin position="32"/>
        <end position="374"/>
    </location>
</feature>
<dbReference type="RefSeq" id="WP_134108950.1">
    <property type="nucleotide sequence ID" value="NZ_SODP01000003.1"/>
</dbReference>
<dbReference type="AlphaFoldDB" id="A0A4R8BXZ2"/>
<feature type="signal peptide" evidence="2">
    <location>
        <begin position="1"/>
        <end position="31"/>
    </location>
</feature>
<keyword evidence="4" id="KW-1185">Reference proteome</keyword>
<accession>A0A4R8BXZ2</accession>
<protein>
    <recommendedName>
        <fullName evidence="5">Ig-like domain-containing protein</fullName>
    </recommendedName>
</protein>
<organism evidence="3 4">
    <name type="scientific">Kribbella pratensis</name>
    <dbReference type="NCBI Taxonomy" id="2512112"/>
    <lineage>
        <taxon>Bacteria</taxon>
        <taxon>Bacillati</taxon>
        <taxon>Actinomycetota</taxon>
        <taxon>Actinomycetes</taxon>
        <taxon>Propionibacteriales</taxon>
        <taxon>Kribbellaceae</taxon>
        <taxon>Kribbella</taxon>
    </lineage>
</organism>
<dbReference type="Proteomes" id="UP000295146">
    <property type="component" value="Unassembled WGS sequence"/>
</dbReference>
<feature type="compositionally biased region" description="Low complexity" evidence="1">
    <location>
        <begin position="99"/>
        <end position="114"/>
    </location>
</feature>
<name>A0A4R8BXZ2_9ACTN</name>
<evidence type="ECO:0008006" key="5">
    <source>
        <dbReference type="Google" id="ProtNLM"/>
    </source>
</evidence>
<feature type="region of interest" description="Disordered" evidence="1">
    <location>
        <begin position="85"/>
        <end position="116"/>
    </location>
</feature>
<evidence type="ECO:0000313" key="3">
    <source>
        <dbReference type="EMBL" id="TDW66762.1"/>
    </source>
</evidence>
<reference evidence="3 4" key="1">
    <citation type="submission" date="2019-03" db="EMBL/GenBank/DDBJ databases">
        <title>Genomic Encyclopedia of Type Strains, Phase III (KMG-III): the genomes of soil and plant-associated and newly described type strains.</title>
        <authorList>
            <person name="Whitman W."/>
        </authorList>
    </citation>
    <scope>NUCLEOTIDE SEQUENCE [LARGE SCALE GENOMIC DNA]</scope>
    <source>
        <strain evidence="3 4">VKM Ac-2573</strain>
    </source>
</reference>
<proteinExistence type="predicted"/>
<dbReference type="EMBL" id="SODP01000003">
    <property type="protein sequence ID" value="TDW66762.1"/>
    <property type="molecule type" value="Genomic_DNA"/>
</dbReference>